<sequence length="94" mass="10606">MNLYKRVNRIGVIAGTTTHDTLVVQFQDEEGIQVSPNIEFLDLRTKYQVNATADSTFGRYLQYILTNLSGSWAANTKIEGIELFYELGGQNDDN</sequence>
<name>A0A0F8XE74_9ZZZZ</name>
<protein>
    <submittedName>
        <fullName evidence="1">Uncharacterized protein</fullName>
    </submittedName>
</protein>
<proteinExistence type="predicted"/>
<organism evidence="1">
    <name type="scientific">marine sediment metagenome</name>
    <dbReference type="NCBI Taxonomy" id="412755"/>
    <lineage>
        <taxon>unclassified sequences</taxon>
        <taxon>metagenomes</taxon>
        <taxon>ecological metagenomes</taxon>
    </lineage>
</organism>
<accession>A0A0F8XE74</accession>
<gene>
    <name evidence="1" type="ORF">LCGC14_3036190</name>
</gene>
<reference evidence="1" key="1">
    <citation type="journal article" date="2015" name="Nature">
        <title>Complex archaea that bridge the gap between prokaryotes and eukaryotes.</title>
        <authorList>
            <person name="Spang A."/>
            <person name="Saw J.H."/>
            <person name="Jorgensen S.L."/>
            <person name="Zaremba-Niedzwiedzka K."/>
            <person name="Martijn J."/>
            <person name="Lind A.E."/>
            <person name="van Eijk R."/>
            <person name="Schleper C."/>
            <person name="Guy L."/>
            <person name="Ettema T.J."/>
        </authorList>
    </citation>
    <scope>NUCLEOTIDE SEQUENCE</scope>
</reference>
<dbReference type="AlphaFoldDB" id="A0A0F8XE74"/>
<dbReference type="EMBL" id="LAZR01063569">
    <property type="protein sequence ID" value="KKK59260.1"/>
    <property type="molecule type" value="Genomic_DNA"/>
</dbReference>
<comment type="caution">
    <text evidence="1">The sequence shown here is derived from an EMBL/GenBank/DDBJ whole genome shotgun (WGS) entry which is preliminary data.</text>
</comment>
<evidence type="ECO:0000313" key="1">
    <source>
        <dbReference type="EMBL" id="KKK59260.1"/>
    </source>
</evidence>